<sequence>MKYAITMVTGKFGKAAINYLMNLVDHKDIIALARNVDKAKKELPEDIKVRPGDYTNKDQLVESLKDVDKLLFISSQPGGEVSRLQQHKNVVNAAKKADVKYIAYTSFPHADKADNFLSKDHTATELYIKEMGIDRSFLRNNWYLENELATLKAANNGGTFVYAAGNGKVGWALEKEYAESAVKVLTMDKPKEIYEFAGQSRSYAELSNALKKVAANDFVVKEVSLDEYEEGMQKADLPAAVAKVVTDIQALIKDGELQENTNDLPDVLGHPLTSIEDALREALQ</sequence>
<dbReference type="PANTHER" id="PTHR47129:SF1">
    <property type="entry name" value="NMRA-LIKE DOMAIN-CONTAINING PROTEIN"/>
    <property type="match status" value="1"/>
</dbReference>
<dbReference type="SUPFAM" id="SSF51735">
    <property type="entry name" value="NAD(P)-binding Rossmann-fold domains"/>
    <property type="match status" value="1"/>
</dbReference>
<dbReference type="RefSeq" id="WP_105964193.1">
    <property type="nucleotide sequence ID" value="NZ_POSO01000002.1"/>
</dbReference>
<dbReference type="Proteomes" id="UP000784700">
    <property type="component" value="Unassembled WGS sequence"/>
</dbReference>
<evidence type="ECO:0000313" key="4">
    <source>
        <dbReference type="Proteomes" id="UP000777560"/>
    </source>
</evidence>
<keyword evidence="4" id="KW-1185">Reference proteome</keyword>
<proteinExistence type="predicted"/>
<accession>A0A9Q8IND2</accession>
<evidence type="ECO:0000313" key="3">
    <source>
        <dbReference type="EMBL" id="TPR43805.1"/>
    </source>
</evidence>
<dbReference type="CDD" id="cd05269">
    <property type="entry name" value="TMR_SDR_a"/>
    <property type="match status" value="1"/>
</dbReference>
<organism evidence="3 5">
    <name type="scientific">Apilactobacillus micheneri</name>
    <dbReference type="NCBI Taxonomy" id="1899430"/>
    <lineage>
        <taxon>Bacteria</taxon>
        <taxon>Bacillati</taxon>
        <taxon>Bacillota</taxon>
        <taxon>Bacilli</taxon>
        <taxon>Lactobacillales</taxon>
        <taxon>Lactobacillaceae</taxon>
        <taxon>Apilactobacillus</taxon>
    </lineage>
</organism>
<dbReference type="EMBL" id="QUBG01000004">
    <property type="protein sequence ID" value="TPR43805.1"/>
    <property type="molecule type" value="Genomic_DNA"/>
</dbReference>
<evidence type="ECO:0000313" key="2">
    <source>
        <dbReference type="EMBL" id="TPR26222.1"/>
    </source>
</evidence>
<dbReference type="Pfam" id="PF13460">
    <property type="entry name" value="NAD_binding_10"/>
    <property type="match status" value="1"/>
</dbReference>
<dbReference type="PANTHER" id="PTHR47129">
    <property type="entry name" value="QUINONE OXIDOREDUCTASE 2"/>
    <property type="match status" value="1"/>
</dbReference>
<gene>
    <name evidence="2" type="ORF">DY114_00560</name>
    <name evidence="3" type="ORF">DY130_05070</name>
</gene>
<dbReference type="GeneID" id="58108263"/>
<evidence type="ECO:0000259" key="1">
    <source>
        <dbReference type="Pfam" id="PF13460"/>
    </source>
</evidence>
<protein>
    <submittedName>
        <fullName evidence="3">SDR family oxidoreductase</fullName>
    </submittedName>
</protein>
<comment type="caution">
    <text evidence="3">The sequence shown here is derived from an EMBL/GenBank/DDBJ whole genome shotgun (WGS) entry which is preliminary data.</text>
</comment>
<feature type="domain" description="NAD(P)-binding" evidence="1">
    <location>
        <begin position="9"/>
        <end position="153"/>
    </location>
</feature>
<name>A0A9Q8IND2_9LACO</name>
<dbReference type="EMBL" id="QUAV01000001">
    <property type="protein sequence ID" value="TPR26222.1"/>
    <property type="molecule type" value="Genomic_DNA"/>
</dbReference>
<dbReference type="Gene3D" id="3.90.25.10">
    <property type="entry name" value="UDP-galactose 4-epimerase, domain 1"/>
    <property type="match status" value="1"/>
</dbReference>
<evidence type="ECO:0000313" key="5">
    <source>
        <dbReference type="Proteomes" id="UP000784700"/>
    </source>
</evidence>
<dbReference type="Proteomes" id="UP000777560">
    <property type="component" value="Unassembled WGS sequence"/>
</dbReference>
<dbReference type="Gene3D" id="3.40.50.720">
    <property type="entry name" value="NAD(P)-binding Rossmann-like Domain"/>
    <property type="match status" value="1"/>
</dbReference>
<dbReference type="AlphaFoldDB" id="A0A9Q8IND2"/>
<dbReference type="InterPro" id="IPR036291">
    <property type="entry name" value="NAD(P)-bd_dom_sf"/>
</dbReference>
<dbReference type="InterPro" id="IPR016040">
    <property type="entry name" value="NAD(P)-bd_dom"/>
</dbReference>
<dbReference type="InterPro" id="IPR052718">
    <property type="entry name" value="NmrA-type_oxidoreductase"/>
</dbReference>
<reference evidence="3 4" key="1">
    <citation type="submission" date="2018-08" db="EMBL/GenBank/DDBJ databases">
        <title>Comparative genomics of wild bee and flower associated Lactobacillus reveals potential adaptation to the bee host.</title>
        <authorList>
            <person name="Vuong H.Q."/>
            <person name="Mcfrederick Q.S."/>
        </authorList>
    </citation>
    <scope>NUCLEOTIDE SEQUENCE</scope>
    <source>
        <strain evidence="2 4">HV_13</strain>
        <strain evidence="3">HV_63</strain>
    </source>
</reference>